<accession>A0A1D9FX75</accession>
<dbReference type="AlphaFoldDB" id="A0A1D9FX75"/>
<organism evidence="1 2">
    <name type="scientific">Moorena producens (strain JHB)</name>
    <dbReference type="NCBI Taxonomy" id="1454205"/>
    <lineage>
        <taxon>Bacteria</taxon>
        <taxon>Bacillati</taxon>
        <taxon>Cyanobacteriota</taxon>
        <taxon>Cyanophyceae</taxon>
        <taxon>Coleofasciculales</taxon>
        <taxon>Coleofasciculaceae</taxon>
        <taxon>Moorena</taxon>
    </lineage>
</organism>
<proteinExistence type="predicted"/>
<sequence length="172" mass="19458">MNHNNNDFKEWNNVSIMNDEDIDYSVIPEAVLQELALDNELYIATSALVELWMRESSAVAPIAWEILSTSHGDRYLQATALGVLFSADKEKALNYISEKVTDCDPLLLNEMMKLIIDSPSDFVPSSTSTIFQTIIERFKNLTDEQELIEPDVQQDFMQLYNASAYAKLSPLG</sequence>
<evidence type="ECO:0000313" key="2">
    <source>
        <dbReference type="Proteomes" id="UP000176944"/>
    </source>
</evidence>
<gene>
    <name evidence="1" type="ORF">BJP36_08590</name>
</gene>
<evidence type="ECO:0000313" key="1">
    <source>
        <dbReference type="EMBL" id="AOY79972.1"/>
    </source>
</evidence>
<dbReference type="Proteomes" id="UP000176944">
    <property type="component" value="Chromosome"/>
</dbReference>
<dbReference type="EMBL" id="CP017708">
    <property type="protein sequence ID" value="AOY79972.1"/>
    <property type="molecule type" value="Genomic_DNA"/>
</dbReference>
<reference evidence="2" key="1">
    <citation type="submission" date="2016-10" db="EMBL/GenBank/DDBJ databases">
        <title>Comparative genomics uncovers the prolific and rare metabolic potential of the cyanobacterial genus Moorea.</title>
        <authorList>
            <person name="Leao T."/>
            <person name="Castelao G."/>
            <person name="Korobeynikov A."/>
            <person name="Monroe E.A."/>
            <person name="Podell S."/>
            <person name="Glukhov E."/>
            <person name="Allen E."/>
            <person name="Gerwick W.H."/>
            <person name="Gerwick L."/>
        </authorList>
    </citation>
    <scope>NUCLEOTIDE SEQUENCE [LARGE SCALE GENOMIC DNA]</scope>
    <source>
        <strain evidence="2">JHB</strain>
    </source>
</reference>
<protein>
    <submittedName>
        <fullName evidence="1">Uncharacterized protein</fullName>
    </submittedName>
</protein>
<name>A0A1D9FX75_MOOP1</name>